<dbReference type="OrthoDB" id="1509896at2759"/>
<dbReference type="Proteomes" id="UP000327013">
    <property type="component" value="Chromosome 5"/>
</dbReference>
<dbReference type="AlphaFoldDB" id="A0A5N6R913"/>
<name>A0A5N6R913_9ROSI</name>
<sequence length="344" mass="38408">MEVNLPSIFSENSTMRTTAFSVVMQILQNVPTVDVSQMMSVLGRSYDEKGGDRVDIDSAKKAIEIMHMVAVRDVYPGFFSEVEVVKVLLGIFSKHNGVLSGFDESIELMFQRFSEAIYFAKSKSKGEGFDHLLKHFFRLSNLSLILDSQATISKYLPSGDEEILSPGKALCLKGMVGTFIWDLCSDDEIERVWNCVRIVFKTQHQHVEAIHTSLAQKLITENFISNRELTTLFTAIPPLLENAKDTRNGGLCTALCALLTTILGVEDFMDNTCTFLSLNFHYAVYLFSAKDGVLEDTDQLVLNVFKKLVIAREKLQSILAKCDFDDSSLFAQSVAHAKLAVDSI</sequence>
<protein>
    <recommendedName>
        <fullName evidence="3">MMS19 nucleotide excision repair protein</fullName>
    </recommendedName>
</protein>
<evidence type="ECO:0008006" key="3">
    <source>
        <dbReference type="Google" id="ProtNLM"/>
    </source>
</evidence>
<keyword evidence="2" id="KW-1185">Reference proteome</keyword>
<organism evidence="1 2">
    <name type="scientific">Carpinus fangiana</name>
    <dbReference type="NCBI Taxonomy" id="176857"/>
    <lineage>
        <taxon>Eukaryota</taxon>
        <taxon>Viridiplantae</taxon>
        <taxon>Streptophyta</taxon>
        <taxon>Embryophyta</taxon>
        <taxon>Tracheophyta</taxon>
        <taxon>Spermatophyta</taxon>
        <taxon>Magnoliopsida</taxon>
        <taxon>eudicotyledons</taxon>
        <taxon>Gunneridae</taxon>
        <taxon>Pentapetalae</taxon>
        <taxon>rosids</taxon>
        <taxon>fabids</taxon>
        <taxon>Fagales</taxon>
        <taxon>Betulaceae</taxon>
        <taxon>Carpinus</taxon>
    </lineage>
</organism>
<gene>
    <name evidence="1" type="ORF">FH972_013370</name>
</gene>
<accession>A0A5N6R913</accession>
<dbReference type="EMBL" id="CM017325">
    <property type="protein sequence ID" value="KAE8056615.1"/>
    <property type="molecule type" value="Genomic_DNA"/>
</dbReference>
<proteinExistence type="predicted"/>
<evidence type="ECO:0000313" key="2">
    <source>
        <dbReference type="Proteomes" id="UP000327013"/>
    </source>
</evidence>
<evidence type="ECO:0000313" key="1">
    <source>
        <dbReference type="EMBL" id="KAE8056615.1"/>
    </source>
</evidence>
<reference evidence="1 2" key="1">
    <citation type="submission" date="2019-06" db="EMBL/GenBank/DDBJ databases">
        <title>A chromosomal-level reference genome of Carpinus fangiana (Coryloideae, Betulaceae).</title>
        <authorList>
            <person name="Yang X."/>
            <person name="Wang Z."/>
            <person name="Zhang L."/>
            <person name="Hao G."/>
            <person name="Liu J."/>
            <person name="Yang Y."/>
        </authorList>
    </citation>
    <scope>NUCLEOTIDE SEQUENCE [LARGE SCALE GENOMIC DNA]</scope>
    <source>
        <strain evidence="1">Cfa_2016G</strain>
        <tissue evidence="1">Leaf</tissue>
    </source>
</reference>